<evidence type="ECO:0000313" key="2">
    <source>
        <dbReference type="EMBL" id="MPC76802.1"/>
    </source>
</evidence>
<name>A0A5B7HZF9_PORTR</name>
<dbReference type="SUPFAM" id="SSF100895">
    <property type="entry name" value="Kazal-type serine protease inhibitors"/>
    <property type="match status" value="1"/>
</dbReference>
<proteinExistence type="predicted"/>
<accession>A0A5B7HZF9</accession>
<dbReference type="OrthoDB" id="126772at2759"/>
<dbReference type="InterPro" id="IPR002350">
    <property type="entry name" value="Kazal_dom"/>
</dbReference>
<evidence type="ECO:0000259" key="1">
    <source>
        <dbReference type="PROSITE" id="PS51465"/>
    </source>
</evidence>
<evidence type="ECO:0000313" key="3">
    <source>
        <dbReference type="Proteomes" id="UP000324222"/>
    </source>
</evidence>
<dbReference type="InterPro" id="IPR036058">
    <property type="entry name" value="Kazal_dom_sf"/>
</dbReference>
<dbReference type="Gene3D" id="3.30.60.30">
    <property type="match status" value="1"/>
</dbReference>
<dbReference type="Pfam" id="PF07648">
    <property type="entry name" value="Kazal_2"/>
    <property type="match status" value="1"/>
</dbReference>
<protein>
    <recommendedName>
        <fullName evidence="1">Kazal-like domain-containing protein</fullName>
    </recommendedName>
</protein>
<dbReference type="EMBL" id="VSRR010044252">
    <property type="protein sequence ID" value="MPC76802.1"/>
    <property type="molecule type" value="Genomic_DNA"/>
</dbReference>
<dbReference type="PROSITE" id="PS51465">
    <property type="entry name" value="KAZAL_2"/>
    <property type="match status" value="1"/>
</dbReference>
<feature type="domain" description="Kazal-like" evidence="1">
    <location>
        <begin position="73"/>
        <end position="128"/>
    </location>
</feature>
<dbReference type="AlphaFoldDB" id="A0A5B7HZF9"/>
<dbReference type="CDD" id="cd00104">
    <property type="entry name" value="KAZAL_FS"/>
    <property type="match status" value="1"/>
</dbReference>
<keyword evidence="3" id="KW-1185">Reference proteome</keyword>
<reference evidence="2 3" key="1">
    <citation type="submission" date="2019-05" db="EMBL/GenBank/DDBJ databases">
        <title>Another draft genome of Portunus trituberculatus and its Hox gene families provides insights of decapod evolution.</title>
        <authorList>
            <person name="Jeong J.-H."/>
            <person name="Song I."/>
            <person name="Kim S."/>
            <person name="Choi T."/>
            <person name="Kim D."/>
            <person name="Ryu S."/>
            <person name="Kim W."/>
        </authorList>
    </citation>
    <scope>NUCLEOTIDE SEQUENCE [LARGE SCALE GENOMIC DNA]</scope>
    <source>
        <tissue evidence="2">Muscle</tissue>
    </source>
</reference>
<organism evidence="2 3">
    <name type="scientific">Portunus trituberculatus</name>
    <name type="common">Swimming crab</name>
    <name type="synonym">Neptunus trituberculatus</name>
    <dbReference type="NCBI Taxonomy" id="210409"/>
    <lineage>
        <taxon>Eukaryota</taxon>
        <taxon>Metazoa</taxon>
        <taxon>Ecdysozoa</taxon>
        <taxon>Arthropoda</taxon>
        <taxon>Crustacea</taxon>
        <taxon>Multicrustacea</taxon>
        <taxon>Malacostraca</taxon>
        <taxon>Eumalacostraca</taxon>
        <taxon>Eucarida</taxon>
        <taxon>Decapoda</taxon>
        <taxon>Pleocyemata</taxon>
        <taxon>Brachyura</taxon>
        <taxon>Eubrachyura</taxon>
        <taxon>Portunoidea</taxon>
        <taxon>Portunidae</taxon>
        <taxon>Portuninae</taxon>
        <taxon>Portunus</taxon>
    </lineage>
</organism>
<dbReference type="Proteomes" id="UP000324222">
    <property type="component" value="Unassembled WGS sequence"/>
</dbReference>
<sequence>MSCLSSRCRNTRGLLHNSGGYKRGKVFRVFYVAREAEVPERKKMRCGILLAVLAVVAMVVVADDSPPQPEEPNAPDANCQLKCLMSKHRRPICGSNGQTYANLCDLEMDRFCGNLKDLSVNSCGSCTDPVGEYTRVFRKVLLSHHVYERPQKSGFEERFAT</sequence>
<gene>
    <name evidence="2" type="ORF">E2C01_071234</name>
</gene>
<comment type="caution">
    <text evidence="2">The sequence shown here is derived from an EMBL/GenBank/DDBJ whole genome shotgun (WGS) entry which is preliminary data.</text>
</comment>
<dbReference type="SMART" id="SM00280">
    <property type="entry name" value="KAZAL"/>
    <property type="match status" value="1"/>
</dbReference>